<dbReference type="InterPro" id="IPR011049">
    <property type="entry name" value="Serralysin-like_metalloprot_C"/>
</dbReference>
<evidence type="ECO:0000259" key="9">
    <source>
        <dbReference type="PROSITE" id="PS50234"/>
    </source>
</evidence>
<comment type="caution">
    <text evidence="10">The sequence shown here is derived from an EMBL/GenBank/DDBJ whole genome shotgun (WGS) entry which is preliminary data.</text>
</comment>
<dbReference type="PRINTS" id="PR01488">
    <property type="entry name" value="RTXTOXINA"/>
</dbReference>
<dbReference type="PRINTS" id="PR00313">
    <property type="entry name" value="CABNDNGRPT"/>
</dbReference>
<reference evidence="10 11" key="1">
    <citation type="submission" date="2018-08" db="EMBL/GenBank/DDBJ databases">
        <title>Achromobacter xylosoxidans Genome sequencing and assembly.</title>
        <authorList>
            <person name="Wang R."/>
            <person name="Rensing C."/>
            <person name="Li Y."/>
        </authorList>
    </citation>
    <scope>NUCLEOTIDE SEQUENCE [LARGE SCALE GENOMIC DNA]</scope>
    <source>
        <strain evidence="10 11">GD003A</strain>
    </source>
</reference>
<evidence type="ECO:0000256" key="2">
    <source>
        <dbReference type="ARBA" id="ARBA00004613"/>
    </source>
</evidence>
<dbReference type="Pfam" id="PF00353">
    <property type="entry name" value="HemolysinCabind"/>
    <property type="match status" value="3"/>
</dbReference>
<dbReference type="InterPro" id="IPR002035">
    <property type="entry name" value="VWF_A"/>
</dbReference>
<dbReference type="Gene3D" id="3.40.50.410">
    <property type="entry name" value="von Willebrand factor, type A domain"/>
    <property type="match status" value="1"/>
</dbReference>
<dbReference type="Gene3D" id="2.60.40.10">
    <property type="entry name" value="Immunoglobulins"/>
    <property type="match status" value="3"/>
</dbReference>
<dbReference type="CDD" id="cd00198">
    <property type="entry name" value="vWFA"/>
    <property type="match status" value="1"/>
</dbReference>
<dbReference type="GO" id="GO:0090729">
    <property type="term" value="F:toxin activity"/>
    <property type="evidence" value="ECO:0007669"/>
    <property type="project" value="UniProtKB-KW"/>
</dbReference>
<accession>A0A424WAU9</accession>
<evidence type="ECO:0000256" key="5">
    <source>
        <dbReference type="ARBA" id="ARBA00022737"/>
    </source>
</evidence>
<feature type="domain" description="VWFA" evidence="9">
    <location>
        <begin position="1193"/>
        <end position="1372"/>
    </location>
</feature>
<keyword evidence="6" id="KW-0843">Virulence</keyword>
<dbReference type="GO" id="GO:0016020">
    <property type="term" value="C:membrane"/>
    <property type="evidence" value="ECO:0007669"/>
    <property type="project" value="UniProtKB-SubCell"/>
</dbReference>
<dbReference type="Gene3D" id="2.150.10.10">
    <property type="entry name" value="Serralysin-like metalloprotease, C-terminal"/>
    <property type="match status" value="1"/>
</dbReference>
<dbReference type="InterPro" id="IPR019960">
    <property type="entry name" value="T1SS_VCA0849"/>
</dbReference>
<evidence type="ECO:0000256" key="1">
    <source>
        <dbReference type="ARBA" id="ARBA00004370"/>
    </source>
</evidence>
<dbReference type="InterPro" id="IPR001343">
    <property type="entry name" value="Hemolysn_Ca-bd"/>
</dbReference>
<organism evidence="10 11">
    <name type="scientific">Alcaligenes xylosoxydans xylosoxydans</name>
    <name type="common">Achromobacter xylosoxidans</name>
    <dbReference type="NCBI Taxonomy" id="85698"/>
    <lineage>
        <taxon>Bacteria</taxon>
        <taxon>Pseudomonadati</taxon>
        <taxon>Pseudomonadota</taxon>
        <taxon>Betaproteobacteria</taxon>
        <taxon>Burkholderiales</taxon>
        <taxon>Alcaligenaceae</taxon>
        <taxon>Achromobacter</taxon>
    </lineage>
</organism>
<dbReference type="Pfam" id="PF17803">
    <property type="entry name" value="Cadherin_4"/>
    <property type="match status" value="4"/>
</dbReference>
<keyword evidence="3" id="KW-0964">Secreted</keyword>
<dbReference type="InterPro" id="IPR018511">
    <property type="entry name" value="Hemolysin-typ_Ca-bd_CS"/>
</dbReference>
<dbReference type="InterPro" id="IPR036465">
    <property type="entry name" value="vWFA_dom_sf"/>
</dbReference>
<dbReference type="NCBIfam" id="TIGR03661">
    <property type="entry name" value="T1SS_VCA0849"/>
    <property type="match status" value="1"/>
</dbReference>
<keyword evidence="4" id="KW-0800">Toxin</keyword>
<dbReference type="EMBL" id="QVXO01000026">
    <property type="protein sequence ID" value="RPJ90422.1"/>
    <property type="molecule type" value="Genomic_DNA"/>
</dbReference>
<evidence type="ECO:0000313" key="10">
    <source>
        <dbReference type="EMBL" id="RPJ90422.1"/>
    </source>
</evidence>
<dbReference type="GO" id="GO:0005576">
    <property type="term" value="C:extracellular region"/>
    <property type="evidence" value="ECO:0007669"/>
    <property type="project" value="UniProtKB-SubCell"/>
</dbReference>
<evidence type="ECO:0000313" key="11">
    <source>
        <dbReference type="Proteomes" id="UP000285324"/>
    </source>
</evidence>
<dbReference type="Pfam" id="PF13519">
    <property type="entry name" value="VWA_2"/>
    <property type="match status" value="1"/>
</dbReference>
<dbReference type="SMART" id="SM00327">
    <property type="entry name" value="VWA"/>
    <property type="match status" value="1"/>
</dbReference>
<dbReference type="PROSITE" id="PS00330">
    <property type="entry name" value="HEMOLYSIN_CALCIUM"/>
    <property type="match status" value="2"/>
</dbReference>
<evidence type="ECO:0000256" key="3">
    <source>
        <dbReference type="ARBA" id="ARBA00022525"/>
    </source>
</evidence>
<dbReference type="InterPro" id="IPR003995">
    <property type="entry name" value="RTX_toxin_determinant-A"/>
</dbReference>
<dbReference type="InterPro" id="IPR050557">
    <property type="entry name" value="RTX_toxin/Mannuronan_C5-epim"/>
</dbReference>
<name>A0A424WAU9_ALCXX</name>
<dbReference type="RefSeq" id="WP_118933139.1">
    <property type="nucleotide sequence ID" value="NZ_QVXO01000026.1"/>
</dbReference>
<feature type="non-terminal residue" evidence="10">
    <location>
        <position position="1"/>
    </location>
</feature>
<keyword evidence="5" id="KW-0677">Repeat</keyword>
<evidence type="ECO:0000256" key="6">
    <source>
        <dbReference type="ARBA" id="ARBA00023026"/>
    </source>
</evidence>
<protein>
    <submittedName>
        <fullName evidence="10">Type I secretion C-terminal target domain-containing protein</fullName>
    </submittedName>
</protein>
<dbReference type="OrthoDB" id="8622300at2"/>
<dbReference type="PANTHER" id="PTHR38340:SF1">
    <property type="entry name" value="S-LAYER PROTEIN"/>
    <property type="match status" value="1"/>
</dbReference>
<feature type="region of interest" description="Disordered" evidence="8">
    <location>
        <begin position="1150"/>
        <end position="1171"/>
    </location>
</feature>
<dbReference type="InterPro" id="IPR040853">
    <property type="entry name" value="RapA2_cadherin-like"/>
</dbReference>
<dbReference type="InterPro" id="IPR013783">
    <property type="entry name" value="Ig-like_fold"/>
</dbReference>
<sequence length="1691" mass="174531">DTFTYTIRDADGDVSTTTITVTINGHTDGVPGVTVPDANGADAGNVSIAENATQPVTGELTVTAPEGLANGQVGNDTLTVAERQALSPTTPRVITGTEGKLTLTGYDATSGKITYSYQQDGTAKDHTAGDNSVTDKFTVTVTDAANQVKSDDLVVLITDTAPEAKNDTAGITEGTTAPISGNLLGNDTLGADAVTTVITTGDAKYGTLVDNGDGTWSYQLNNSLQAVQGLQAGELLTETIRYTITDADGDKSEAVLTITITGTNDLPSISSASINLSEEGLPHGIPDNTGTIDTTNAVTYSGNLTISDLDVKDTHTVTLVKPADNALTSQGKPVVWTLSDNGHTLVGKDFHGNPVITVTMTDAGGYTVTLSGQVDHPTNSVEDVLQLGIGVQVNDGHATSNGTITINIEDDSPEFGAVTNTVMENAATSATGILEFHTGADAVGATLVVSSVGQLPQNWTTSALNKSSVDIFSPNGTKIFTVTLNPEGGYTVTQHEARPGTTASIDLASSISNNPQSSYDLGYATLSAGGGKTFNANTFGSGNSFGIGNTSFDSGESFRMDFKKALSDFTLNVAEVKGSGTLNVTIWSDGVSKVITVPVNNTTGAIHITKEMLSQGTPSFSQFDSIEVAAGSGVRMSFLTTGSYTESVPAGPMDFTVGVTGTDGDGDKVNTHFNVTSTAESAVTNATNKVAEATGDTVTGTMQISAALGIVSVDVNGVDVTKATNANPVSLTTGKGTLKITGYDPATGKLTYTYTEKGKSQDHSNGKDSVHDDFTVTAKNAGGHGSSGKLTIQITDSAPEAKPDTASVTEDKVLEATGNVITGTGADAVGADVTTVVGVAKGAANANKAIEGNVDAEVNGVYGKITIHADGTYTYTLNNSDPRVNALGQGNTLSDVFSYTIRDSDGDFSTTTITITINGTNDVPVMTNDFRSVTEDVNVTAGNLTVKGAVTITDPDAGQSTFDTNTLKLTSSTHAGGALGAIVMKADGTYTYNVNNAAIQFLKAGESIVETYTVASADGSATSTITITINGVNDAPTTVDGSANLEADDSQYVFSLNDFRFDDGAEGNSLQSVIITQPPTSGTMTYNGKPVTAGMEIPKSAIEQGLLKFTPGADKQDSSFNFQVKDNGGTANGGNDTSTEHKFVISADHLVTNGNDNSGSGGKPPLNGGSGDDIILADHGGYVTNVTPGTNYNIALVVDRSGSMSAQSGSGVNRMQLVKDALVKLAADLEKHDGVVNVSLIGFATHAQAPITFNNLTKDNLSQLIEAINKLTIASGDIAGTNYEAAFNATVKWFADQGKATPNGVKFENLTFFLTDGNPTQYYNNGGSVKGPGNDTDYNTMKESVDAFKALSGTSKVHGIGIGTGIDSNILRFFDNTDTVGNGQISFDYWGWDTVTGKVGSIDIVNTANDLAAALKGGSSTSNPAEVGHDTVYGGDGNDIIFGDAINTDHLAWAGNPAGSHNGGGLDSLKDYLTAVDGVAPTNERIYEFIKQNPGQFDAAGDTRGGNDELHGGKGDDIIYGQGGNDVLWGDDGNDKLYGGTGNDELHGGAGNDILVGGKGNDTMWGDGGSDTFKWQLGDQGTTAQPAIDTIKDFSKASVADGGDVLDLKDLLVGEKDGNLSQYLNFKQDPANSNNTLVEINTQGKLGTQGADQKIVLENVDLTHDANGQAMSNQAIINDLLQKGKLNVDHS</sequence>
<evidence type="ECO:0000256" key="8">
    <source>
        <dbReference type="SAM" id="MobiDB-lite"/>
    </source>
</evidence>
<comment type="subcellular location">
    <subcellularLocation>
        <location evidence="1">Membrane</location>
    </subcellularLocation>
    <subcellularLocation>
        <location evidence="2">Secreted</location>
    </subcellularLocation>
</comment>
<proteinExistence type="predicted"/>
<dbReference type="PANTHER" id="PTHR38340">
    <property type="entry name" value="S-LAYER PROTEIN"/>
    <property type="match status" value="1"/>
</dbReference>
<evidence type="ECO:0000256" key="4">
    <source>
        <dbReference type="ARBA" id="ARBA00022656"/>
    </source>
</evidence>
<gene>
    <name evidence="10" type="ORF">DY367_17315</name>
</gene>
<dbReference type="SUPFAM" id="SSF53300">
    <property type="entry name" value="vWA-like"/>
    <property type="match status" value="1"/>
</dbReference>
<dbReference type="PROSITE" id="PS50234">
    <property type="entry name" value="VWFA"/>
    <property type="match status" value="1"/>
</dbReference>
<evidence type="ECO:0000256" key="7">
    <source>
        <dbReference type="ARBA" id="ARBA00023136"/>
    </source>
</evidence>
<dbReference type="InterPro" id="IPR010221">
    <property type="entry name" value="VCBS_dom"/>
</dbReference>
<dbReference type="GO" id="GO:0005509">
    <property type="term" value="F:calcium ion binding"/>
    <property type="evidence" value="ECO:0007669"/>
    <property type="project" value="InterPro"/>
</dbReference>
<dbReference type="NCBIfam" id="TIGR01965">
    <property type="entry name" value="VCBS_repeat"/>
    <property type="match status" value="3"/>
</dbReference>
<dbReference type="SUPFAM" id="SSF51120">
    <property type="entry name" value="beta-Roll"/>
    <property type="match status" value="1"/>
</dbReference>
<keyword evidence="7" id="KW-0472">Membrane</keyword>
<dbReference type="Proteomes" id="UP000285324">
    <property type="component" value="Unassembled WGS sequence"/>
</dbReference>